<feature type="transmembrane region" description="Helical" evidence="7">
    <location>
        <begin position="76"/>
        <end position="96"/>
    </location>
</feature>
<comment type="similarity">
    <text evidence="2">Belongs to the UPF0702 family.</text>
</comment>
<keyword evidence="4 7" id="KW-0812">Transmembrane</keyword>
<evidence type="ECO:0000256" key="3">
    <source>
        <dbReference type="ARBA" id="ARBA00022475"/>
    </source>
</evidence>
<evidence type="ECO:0000313" key="10">
    <source>
        <dbReference type="EMBL" id="GAA3280917.1"/>
    </source>
</evidence>
<keyword evidence="11" id="KW-1185">Reference proteome</keyword>
<dbReference type="EMBL" id="BAAAYG010000003">
    <property type="protein sequence ID" value="GAA3280917.1"/>
    <property type="molecule type" value="Genomic_DNA"/>
</dbReference>
<evidence type="ECO:0000313" key="11">
    <source>
        <dbReference type="Proteomes" id="UP001501736"/>
    </source>
</evidence>
<dbReference type="InterPro" id="IPR048454">
    <property type="entry name" value="YetF_N"/>
</dbReference>
<evidence type="ECO:0000256" key="7">
    <source>
        <dbReference type="SAM" id="Phobius"/>
    </source>
</evidence>
<proteinExistence type="inferred from homology"/>
<comment type="subcellular location">
    <subcellularLocation>
        <location evidence="1">Cell membrane</location>
        <topology evidence="1">Multi-pass membrane protein</topology>
    </subcellularLocation>
</comment>
<evidence type="ECO:0008006" key="12">
    <source>
        <dbReference type="Google" id="ProtNLM"/>
    </source>
</evidence>
<dbReference type="Pfam" id="PF04239">
    <property type="entry name" value="DUF421"/>
    <property type="match status" value="1"/>
</dbReference>
<dbReference type="RefSeq" id="WP_344717973.1">
    <property type="nucleotide sequence ID" value="NZ_BAAAYG010000003.1"/>
</dbReference>
<evidence type="ECO:0000259" key="9">
    <source>
        <dbReference type="Pfam" id="PF20730"/>
    </source>
</evidence>
<dbReference type="Proteomes" id="UP001501736">
    <property type="component" value="Unassembled WGS sequence"/>
</dbReference>
<dbReference type="PANTHER" id="PTHR34582:SF6">
    <property type="entry name" value="UPF0702 TRANSMEMBRANE PROTEIN YCAP"/>
    <property type="match status" value="1"/>
</dbReference>
<dbReference type="InterPro" id="IPR023090">
    <property type="entry name" value="UPF0702_alpha/beta_dom_sf"/>
</dbReference>
<keyword evidence="3" id="KW-1003">Cell membrane</keyword>
<accession>A0ABP6R913</accession>
<reference evidence="11" key="1">
    <citation type="journal article" date="2019" name="Int. J. Syst. Evol. Microbiol.">
        <title>The Global Catalogue of Microorganisms (GCM) 10K type strain sequencing project: providing services to taxonomists for standard genome sequencing and annotation.</title>
        <authorList>
            <consortium name="The Broad Institute Genomics Platform"/>
            <consortium name="The Broad Institute Genome Sequencing Center for Infectious Disease"/>
            <person name="Wu L."/>
            <person name="Ma J."/>
        </authorList>
    </citation>
    <scope>NUCLEOTIDE SEQUENCE [LARGE SCALE GENOMIC DNA]</scope>
    <source>
        <strain evidence="11">JCM 11483</strain>
    </source>
</reference>
<evidence type="ECO:0000256" key="1">
    <source>
        <dbReference type="ARBA" id="ARBA00004651"/>
    </source>
</evidence>
<sequence length="183" mass="20228">MTPTRLFEKVPSEFWNGWDPAVHTVVMVLVGYFALTVMIRISGPRTMAQMTPLDFVIAVTIGSTFGGAVISANVPVVQAVLALAMLILIQWLLAWVRRRSPWLRRIVDAPPVLVYYQGEFQPRAMRRHQLVEDDIHTAARKAGGGSLAGISAVILQQDGALGVIHEERLDDASSINPFVQRLD</sequence>
<comment type="caution">
    <text evidence="10">The sequence shown here is derived from an EMBL/GenBank/DDBJ whole genome shotgun (WGS) entry which is preliminary data.</text>
</comment>
<evidence type="ECO:0000259" key="8">
    <source>
        <dbReference type="Pfam" id="PF04239"/>
    </source>
</evidence>
<dbReference type="InterPro" id="IPR007353">
    <property type="entry name" value="DUF421"/>
</dbReference>
<dbReference type="PANTHER" id="PTHR34582">
    <property type="entry name" value="UPF0702 TRANSMEMBRANE PROTEIN YCAP"/>
    <property type="match status" value="1"/>
</dbReference>
<evidence type="ECO:0000256" key="4">
    <source>
        <dbReference type="ARBA" id="ARBA00022692"/>
    </source>
</evidence>
<feature type="domain" description="YetF-like N-terminal transmembrane" evidence="9">
    <location>
        <begin position="23"/>
        <end position="95"/>
    </location>
</feature>
<feature type="transmembrane region" description="Helical" evidence="7">
    <location>
        <begin position="53"/>
        <end position="70"/>
    </location>
</feature>
<keyword evidence="5 7" id="KW-1133">Transmembrane helix</keyword>
<organism evidence="10 11">
    <name type="scientific">Nesterenkonia halobia</name>
    <dbReference type="NCBI Taxonomy" id="37922"/>
    <lineage>
        <taxon>Bacteria</taxon>
        <taxon>Bacillati</taxon>
        <taxon>Actinomycetota</taxon>
        <taxon>Actinomycetes</taxon>
        <taxon>Micrococcales</taxon>
        <taxon>Micrococcaceae</taxon>
        <taxon>Nesterenkonia</taxon>
    </lineage>
</organism>
<feature type="transmembrane region" description="Helical" evidence="7">
    <location>
        <begin position="20"/>
        <end position="41"/>
    </location>
</feature>
<protein>
    <recommendedName>
        <fullName evidence="12">DUF421 domain-containing protein</fullName>
    </recommendedName>
</protein>
<dbReference type="Gene3D" id="3.30.240.20">
    <property type="entry name" value="bsu07140 like domains"/>
    <property type="match status" value="1"/>
</dbReference>
<evidence type="ECO:0000256" key="6">
    <source>
        <dbReference type="ARBA" id="ARBA00023136"/>
    </source>
</evidence>
<evidence type="ECO:0000256" key="2">
    <source>
        <dbReference type="ARBA" id="ARBA00006448"/>
    </source>
</evidence>
<evidence type="ECO:0000256" key="5">
    <source>
        <dbReference type="ARBA" id="ARBA00022989"/>
    </source>
</evidence>
<gene>
    <name evidence="10" type="ORF">GCM10020260_05670</name>
</gene>
<dbReference type="Pfam" id="PF20730">
    <property type="entry name" value="YetF_N"/>
    <property type="match status" value="1"/>
</dbReference>
<feature type="domain" description="YetF C-terminal" evidence="8">
    <location>
        <begin position="99"/>
        <end position="168"/>
    </location>
</feature>
<name>A0ABP6R913_9MICC</name>
<keyword evidence="6 7" id="KW-0472">Membrane</keyword>